<protein>
    <submittedName>
        <fullName evidence="1">Uncharacterized protein</fullName>
    </submittedName>
</protein>
<proteinExistence type="predicted"/>
<dbReference type="Proteomes" id="UP001254608">
    <property type="component" value="Unassembled WGS sequence"/>
</dbReference>
<dbReference type="RefSeq" id="WP_311365929.1">
    <property type="nucleotide sequence ID" value="NZ_JAVRIC010000022.1"/>
</dbReference>
<evidence type="ECO:0000313" key="1">
    <source>
        <dbReference type="EMBL" id="MDT0498517.1"/>
    </source>
</evidence>
<reference evidence="1 2" key="1">
    <citation type="submission" date="2023-09" db="EMBL/GenBank/DDBJ databases">
        <authorList>
            <person name="Rey-Velasco X."/>
        </authorList>
    </citation>
    <scope>NUCLEOTIDE SEQUENCE [LARGE SCALE GENOMIC DNA]</scope>
    <source>
        <strain evidence="1 2">W345</strain>
    </source>
</reference>
<accession>A0ABU2WKV3</accession>
<evidence type="ECO:0000313" key="2">
    <source>
        <dbReference type="Proteomes" id="UP001254608"/>
    </source>
</evidence>
<gene>
    <name evidence="1" type="ORF">RM530_14290</name>
</gene>
<comment type="caution">
    <text evidence="1">The sequence shown here is derived from an EMBL/GenBank/DDBJ whole genome shotgun (WGS) entry which is preliminary data.</text>
</comment>
<organism evidence="1 2">
    <name type="scientific">Banduia mediterranea</name>
    <dbReference type="NCBI Taxonomy" id="3075609"/>
    <lineage>
        <taxon>Bacteria</taxon>
        <taxon>Pseudomonadati</taxon>
        <taxon>Pseudomonadota</taxon>
        <taxon>Gammaproteobacteria</taxon>
        <taxon>Nevskiales</taxon>
        <taxon>Algiphilaceae</taxon>
        <taxon>Banduia</taxon>
    </lineage>
</organism>
<dbReference type="EMBL" id="JAVRIC010000022">
    <property type="protein sequence ID" value="MDT0498517.1"/>
    <property type="molecule type" value="Genomic_DNA"/>
</dbReference>
<keyword evidence="2" id="KW-1185">Reference proteome</keyword>
<name>A0ABU2WKV3_9GAMM</name>
<sequence length="190" mass="20667">MITRPTSGTQSALYGMDVKLANLLGQYDIAQVGERELASMDAQDAKRSMIARLSFNSEGKYIILSVIFEDAHTGRTGASLTSTEKGELFEAGDRDDIFKAMSKTLIQALERDNGLLTGEQTKKPMAAEPQEALTMDDETINDEPVVETVPSSAPVWEVVDEPAEESMDMAPEPIVTEDLMNAASFAAEDE</sequence>